<feature type="region of interest" description="Disordered" evidence="5">
    <location>
        <begin position="320"/>
        <end position="342"/>
    </location>
</feature>
<keyword evidence="3 8" id="KW-0418">Kinase</keyword>
<dbReference type="SUPFAM" id="SSF101473">
    <property type="entry name" value="DhaL-like"/>
    <property type="match status" value="1"/>
</dbReference>
<dbReference type="PANTHER" id="PTHR28629:SF4">
    <property type="entry name" value="TRIOKINASE_FMN CYCLASE"/>
    <property type="match status" value="1"/>
</dbReference>
<dbReference type="SMART" id="SM01120">
    <property type="entry name" value="Dak2"/>
    <property type="match status" value="1"/>
</dbReference>
<dbReference type="InterPro" id="IPR036117">
    <property type="entry name" value="DhaL_dom_sf"/>
</dbReference>
<evidence type="ECO:0000259" key="6">
    <source>
        <dbReference type="PROSITE" id="PS51480"/>
    </source>
</evidence>
<dbReference type="EMBL" id="JAGSHT010000022">
    <property type="protein sequence ID" value="MBZ2198954.1"/>
    <property type="molecule type" value="Genomic_DNA"/>
</dbReference>
<dbReference type="Proteomes" id="UP000826651">
    <property type="component" value="Unassembled WGS sequence"/>
</dbReference>
<dbReference type="SUPFAM" id="SSF82549">
    <property type="entry name" value="DAK1/DegV-like"/>
    <property type="match status" value="1"/>
</dbReference>
<sequence>MTHLVNDPKTFAADVLTGFTRAHADRVREVPGGVVRAAPAAPGKVAVVLGGGSGHYPAFAGWVGEGMADGVVCGNIFASPSADQAVTVIRAADRGAGVLLGFGNYAGDQLQFGQAARELRADGIDVRIVTVTDDLASAAEPEQRRGIAGDLIVFKIAGAAAAAGADLDEVERVATRANARTRTIGIALAGCTLPGQDEPLFTVPAGRIALGLGIHGEPGLSTEDLGSATEVADDLVDRILAEAPEDAERVAVLVNGLGATTHEELFAVYGRVADRLTGAGLVIVAPEVGEQVTSLDMAGLSLTVTFLDAELERYWTAPADTPAFRRGRPGPTRADPAPAAADPLATLAPAPSVTAVSPGGEHSRRATEDLLRTAAAVAAAITEHEAELGRLDAVAGDGDHGQGMVLGIDGAVRAAEQTHLAGAGLGDVLDAAGRAWSNAAGGTSGALWGAALRAAGAEVGNERAPDAAGLARAVDRAVVAAADLGGAREGDKTVIDAAVPFATRLRSAVGQGTAAPAAWAAAATAAEEAARGTAALTARLGRARTHGERARGHADPGAISFALVVGTVAQSSTVSAEES</sequence>
<evidence type="ECO:0000313" key="9">
    <source>
        <dbReference type="Proteomes" id="UP000826651"/>
    </source>
</evidence>
<protein>
    <submittedName>
        <fullName evidence="8">Dihydroxyacetone kinase family protein</fullName>
    </submittedName>
</protein>
<dbReference type="PROSITE" id="PS51481">
    <property type="entry name" value="DHAK"/>
    <property type="match status" value="1"/>
</dbReference>
<feature type="domain" description="DhaL" evidence="6">
    <location>
        <begin position="368"/>
        <end position="570"/>
    </location>
</feature>
<dbReference type="InterPro" id="IPR004007">
    <property type="entry name" value="DhaL_dom"/>
</dbReference>
<gene>
    <name evidence="8" type="ORF">KCQ71_22595</name>
</gene>
<evidence type="ECO:0000256" key="2">
    <source>
        <dbReference type="ARBA" id="ARBA00022741"/>
    </source>
</evidence>
<dbReference type="InterPro" id="IPR004006">
    <property type="entry name" value="DhaK_dom"/>
</dbReference>
<dbReference type="InterPro" id="IPR050861">
    <property type="entry name" value="Dihydroxyacetone_Kinase"/>
</dbReference>
<dbReference type="Pfam" id="PF02734">
    <property type="entry name" value="Dak2"/>
    <property type="match status" value="1"/>
</dbReference>
<feature type="compositionally biased region" description="Low complexity" evidence="5">
    <location>
        <begin position="329"/>
        <end position="342"/>
    </location>
</feature>
<dbReference type="NCBIfam" id="NF011049">
    <property type="entry name" value="PRK14479.1"/>
    <property type="match status" value="1"/>
</dbReference>
<reference evidence="8 9" key="1">
    <citation type="submission" date="2021-04" db="EMBL/GenBank/DDBJ databases">
        <title>Ruania sp. nov., isolated from sandy soil of mangrove forest.</title>
        <authorList>
            <person name="Ge X."/>
            <person name="Huang R."/>
            <person name="Liu W."/>
        </authorList>
    </citation>
    <scope>NUCLEOTIDE SEQUENCE [LARGE SCALE GENOMIC DNA]</scope>
    <source>
        <strain evidence="8 9">N2-46</strain>
    </source>
</reference>
<evidence type="ECO:0000256" key="3">
    <source>
        <dbReference type="ARBA" id="ARBA00022777"/>
    </source>
</evidence>
<organism evidence="8 9">
    <name type="scientific">Occultella gossypii</name>
    <dbReference type="NCBI Taxonomy" id="2800820"/>
    <lineage>
        <taxon>Bacteria</taxon>
        <taxon>Bacillati</taxon>
        <taxon>Actinomycetota</taxon>
        <taxon>Actinomycetes</taxon>
        <taxon>Micrococcales</taxon>
        <taxon>Ruaniaceae</taxon>
        <taxon>Occultella</taxon>
    </lineage>
</organism>
<evidence type="ECO:0000256" key="4">
    <source>
        <dbReference type="ARBA" id="ARBA00022840"/>
    </source>
</evidence>
<evidence type="ECO:0000256" key="5">
    <source>
        <dbReference type="SAM" id="MobiDB-lite"/>
    </source>
</evidence>
<dbReference type="GO" id="GO:0016301">
    <property type="term" value="F:kinase activity"/>
    <property type="evidence" value="ECO:0007669"/>
    <property type="project" value="UniProtKB-KW"/>
</dbReference>
<dbReference type="PANTHER" id="PTHR28629">
    <property type="entry name" value="TRIOKINASE/FMN CYCLASE"/>
    <property type="match status" value="1"/>
</dbReference>
<evidence type="ECO:0000256" key="1">
    <source>
        <dbReference type="ARBA" id="ARBA00022679"/>
    </source>
</evidence>
<proteinExistence type="predicted"/>
<accession>A0ABS7SGN4</accession>
<evidence type="ECO:0000313" key="8">
    <source>
        <dbReference type="EMBL" id="MBZ2198954.1"/>
    </source>
</evidence>
<name>A0ABS7SGN4_9MICO</name>
<keyword evidence="1" id="KW-0808">Transferase</keyword>
<dbReference type="RefSeq" id="WP_223410678.1">
    <property type="nucleotide sequence ID" value="NZ_JAGSHT010000022.1"/>
</dbReference>
<dbReference type="Gene3D" id="1.25.40.340">
    <property type="match status" value="1"/>
</dbReference>
<keyword evidence="9" id="KW-1185">Reference proteome</keyword>
<dbReference type="Gene3D" id="3.30.1180.20">
    <property type="entry name" value="Dihydroxyacetone kinase, domain 2"/>
    <property type="match status" value="1"/>
</dbReference>
<keyword evidence="4" id="KW-0067">ATP-binding</keyword>
<evidence type="ECO:0000259" key="7">
    <source>
        <dbReference type="PROSITE" id="PS51481"/>
    </source>
</evidence>
<dbReference type="PROSITE" id="PS51480">
    <property type="entry name" value="DHAL"/>
    <property type="match status" value="1"/>
</dbReference>
<dbReference type="Pfam" id="PF02733">
    <property type="entry name" value="Dak1"/>
    <property type="match status" value="1"/>
</dbReference>
<feature type="domain" description="DhaK" evidence="7">
    <location>
        <begin position="7"/>
        <end position="324"/>
    </location>
</feature>
<comment type="caution">
    <text evidence="8">The sequence shown here is derived from an EMBL/GenBank/DDBJ whole genome shotgun (WGS) entry which is preliminary data.</text>
</comment>
<dbReference type="Gene3D" id="3.40.50.10440">
    <property type="entry name" value="Dihydroxyacetone kinase, domain 1"/>
    <property type="match status" value="1"/>
</dbReference>
<keyword evidence="2" id="KW-0547">Nucleotide-binding</keyword>